<keyword evidence="3 8" id="KW-1134">Transmembrane beta strand</keyword>
<dbReference type="Gene3D" id="2.170.130.10">
    <property type="entry name" value="TonB-dependent receptor, plug domain"/>
    <property type="match status" value="1"/>
</dbReference>
<keyword evidence="14" id="KW-1185">Reference proteome</keyword>
<evidence type="ECO:0000256" key="6">
    <source>
        <dbReference type="ARBA" id="ARBA00023136"/>
    </source>
</evidence>
<evidence type="ECO:0000313" key="14">
    <source>
        <dbReference type="Proteomes" id="UP000248257"/>
    </source>
</evidence>
<dbReference type="InterPro" id="IPR037066">
    <property type="entry name" value="Plug_dom_sf"/>
</dbReference>
<dbReference type="InterPro" id="IPR039426">
    <property type="entry name" value="TonB-dep_rcpt-like"/>
</dbReference>
<feature type="region of interest" description="Disordered" evidence="10">
    <location>
        <begin position="1"/>
        <end position="37"/>
    </location>
</feature>
<dbReference type="InterPro" id="IPR036942">
    <property type="entry name" value="Beta-barrel_TonB_sf"/>
</dbReference>
<dbReference type="GO" id="GO:0009279">
    <property type="term" value="C:cell outer membrane"/>
    <property type="evidence" value="ECO:0007669"/>
    <property type="project" value="UniProtKB-SubCell"/>
</dbReference>
<evidence type="ECO:0000256" key="8">
    <source>
        <dbReference type="PROSITE-ProRule" id="PRU01360"/>
    </source>
</evidence>
<dbReference type="Pfam" id="PF07715">
    <property type="entry name" value="Plug"/>
    <property type="match status" value="1"/>
</dbReference>
<protein>
    <recommendedName>
        <fullName evidence="15">TonB-dependent receptor</fullName>
    </recommendedName>
</protein>
<evidence type="ECO:0000259" key="11">
    <source>
        <dbReference type="Pfam" id="PF00593"/>
    </source>
</evidence>
<proteinExistence type="inferred from homology"/>
<evidence type="ECO:0000256" key="3">
    <source>
        <dbReference type="ARBA" id="ARBA00022452"/>
    </source>
</evidence>
<dbReference type="Pfam" id="PF00593">
    <property type="entry name" value="TonB_dep_Rec_b-barrel"/>
    <property type="match status" value="1"/>
</dbReference>
<comment type="subcellular location">
    <subcellularLocation>
        <location evidence="1 8">Cell outer membrane</location>
        <topology evidence="1 8">Multi-pass membrane protein</topology>
    </subcellularLocation>
</comment>
<reference evidence="13 14" key="1">
    <citation type="submission" date="2017-07" db="EMBL/GenBank/DDBJ databases">
        <title>A draft genome sequence of Komagataeibacter xylinus LMG 1515.</title>
        <authorList>
            <person name="Skraban J."/>
            <person name="Cleenwerck I."/>
            <person name="Vandamme P."/>
            <person name="Trcek J."/>
        </authorList>
    </citation>
    <scope>NUCLEOTIDE SEQUENCE [LARGE SCALE GENOMIC DNA]</scope>
    <source>
        <strain evidence="13 14">LMG 1515</strain>
    </source>
</reference>
<feature type="region of interest" description="Disordered" evidence="10">
    <location>
        <begin position="440"/>
        <end position="460"/>
    </location>
</feature>
<keyword evidence="7 8" id="KW-0998">Cell outer membrane</keyword>
<dbReference type="Gene3D" id="2.40.170.20">
    <property type="entry name" value="TonB-dependent receptor, beta-barrel domain"/>
    <property type="match status" value="1"/>
</dbReference>
<feature type="domain" description="TonB-dependent receptor plug" evidence="12">
    <location>
        <begin position="70"/>
        <end position="189"/>
    </location>
</feature>
<dbReference type="STRING" id="1220579.GCA_001571345_00364"/>
<accession>A0A318PKF5</accession>
<evidence type="ECO:0008006" key="15">
    <source>
        <dbReference type="Google" id="ProtNLM"/>
    </source>
</evidence>
<dbReference type="OrthoDB" id="7483329at2"/>
<name>A0A318PKF5_KOMXY</name>
<dbReference type="AlphaFoldDB" id="A0A318PKF5"/>
<evidence type="ECO:0000256" key="5">
    <source>
        <dbReference type="ARBA" id="ARBA00023077"/>
    </source>
</evidence>
<comment type="similarity">
    <text evidence="8 9">Belongs to the TonB-dependent receptor family.</text>
</comment>
<keyword evidence="2 8" id="KW-0813">Transport</keyword>
<dbReference type="PANTHER" id="PTHR47234">
    <property type="match status" value="1"/>
</dbReference>
<evidence type="ECO:0000256" key="7">
    <source>
        <dbReference type="ARBA" id="ARBA00023237"/>
    </source>
</evidence>
<organism evidence="13 14">
    <name type="scientific">Komagataeibacter xylinus</name>
    <name type="common">Gluconacetobacter xylinus</name>
    <dbReference type="NCBI Taxonomy" id="28448"/>
    <lineage>
        <taxon>Bacteria</taxon>
        <taxon>Pseudomonadati</taxon>
        <taxon>Pseudomonadota</taxon>
        <taxon>Alphaproteobacteria</taxon>
        <taxon>Acetobacterales</taxon>
        <taxon>Acetobacteraceae</taxon>
        <taxon>Komagataeibacter</taxon>
    </lineage>
</organism>
<evidence type="ECO:0000256" key="4">
    <source>
        <dbReference type="ARBA" id="ARBA00022692"/>
    </source>
</evidence>
<sequence>MVGSALTPLRAGAQTASSPVMTSSHAKPKPVPRAHASTATAAHVALHPESISVSGVRRVNSALSDSTQVHSTTAVQVVSAEQLKQTGETNVMAALEQLTPSLSSPSFSGLGANGFVRTMQLRNLSADQTLILVNGKRRHLTANFNANAGPNSGTEPADISLIPITAIDHVEVITDGASALYGQEAIAGAVNIVLKKDTHGGVFNIQNSGYYAGDGQAVDGSASYAIPLGHNGGFMDLAGQVTHSQPTNRSGIYEKAGDPQSGQNLNRMMGMGRQMLETFSANGEMPITPDVKAYLTATYSHRDYETPQTIRSAANVNTITEFYPNGFQPVMGLTEDDFQVNGGFRGKDFHKWSWDTYVTYGRDYQNYRTLDSDNATYGLNSQTSFYDGSNIATELVAGGKMSRNFKVGFLPKPINFMFGGEYRHDTFQLEAGDLQSWSDGGMRAGATPGAGGHAGAAPVDASNSSRDVYDGYANVDLYVTPKWEWTLGGHVAHYSDLNKTAETGTVGTRYNFNKRWAIRASVGVGYRPPTLGQENYFIVTDFPTYATSQLPANGAAAKALGSNGLKGETSRNYSIGVDATPLDNWHLSANLYRIAINDRMANSTQFTSYNGTPIGDILKNYGLASVTYGQYYMNAANTLTYGGDVTTDYTLRVGRMGTLRFNMGINFADTEISHYNVSQQLFNSYAQNTLLHTAPKNREMVGVQWKWKRLTIRAEEERYGTVTYIASPSLPTSQWTVVKPGYITNLEVGYDVLDRLHLVAGANNLFNYYPNQVNHAVSVSTSNGSYKYPFNSPYGFMGGFYYVKASLQF</sequence>
<evidence type="ECO:0000256" key="2">
    <source>
        <dbReference type="ARBA" id="ARBA00022448"/>
    </source>
</evidence>
<comment type="caution">
    <text evidence="13">The sequence shown here is derived from an EMBL/GenBank/DDBJ whole genome shotgun (WGS) entry which is preliminary data.</text>
</comment>
<evidence type="ECO:0000256" key="9">
    <source>
        <dbReference type="RuleBase" id="RU003357"/>
    </source>
</evidence>
<evidence type="ECO:0000259" key="12">
    <source>
        <dbReference type="Pfam" id="PF07715"/>
    </source>
</evidence>
<keyword evidence="4 8" id="KW-0812">Transmembrane</keyword>
<dbReference type="Proteomes" id="UP000248257">
    <property type="component" value="Unassembled WGS sequence"/>
</dbReference>
<dbReference type="PROSITE" id="PS52016">
    <property type="entry name" value="TONB_DEPENDENT_REC_3"/>
    <property type="match status" value="1"/>
</dbReference>
<feature type="domain" description="TonB-dependent receptor-like beta-barrel" evidence="11">
    <location>
        <begin position="293"/>
        <end position="765"/>
    </location>
</feature>
<keyword evidence="6 8" id="KW-0472">Membrane</keyword>
<dbReference type="SUPFAM" id="SSF56935">
    <property type="entry name" value="Porins"/>
    <property type="match status" value="1"/>
</dbReference>
<evidence type="ECO:0000256" key="1">
    <source>
        <dbReference type="ARBA" id="ARBA00004571"/>
    </source>
</evidence>
<evidence type="ECO:0000313" key="13">
    <source>
        <dbReference type="EMBL" id="PYD58063.1"/>
    </source>
</evidence>
<dbReference type="EMBL" id="NKUC01000004">
    <property type="protein sequence ID" value="PYD58063.1"/>
    <property type="molecule type" value="Genomic_DNA"/>
</dbReference>
<gene>
    <name evidence="13" type="ORF">CFR75_03085</name>
</gene>
<dbReference type="InterPro" id="IPR000531">
    <property type="entry name" value="Beta-barrel_TonB"/>
</dbReference>
<feature type="compositionally biased region" description="Polar residues" evidence="10">
    <location>
        <begin position="14"/>
        <end position="25"/>
    </location>
</feature>
<keyword evidence="5 9" id="KW-0798">TonB box</keyword>
<dbReference type="PANTHER" id="PTHR47234:SF3">
    <property type="entry name" value="SECRETIN_TONB SHORT N-TERMINAL DOMAIN-CONTAINING PROTEIN"/>
    <property type="match status" value="1"/>
</dbReference>
<dbReference type="InterPro" id="IPR012910">
    <property type="entry name" value="Plug_dom"/>
</dbReference>
<evidence type="ECO:0000256" key="10">
    <source>
        <dbReference type="SAM" id="MobiDB-lite"/>
    </source>
</evidence>